<keyword evidence="4" id="KW-1185">Reference proteome</keyword>
<dbReference type="OrthoDB" id="354826at2759"/>
<evidence type="ECO:0000313" key="4">
    <source>
        <dbReference type="Proteomes" id="UP000692954"/>
    </source>
</evidence>
<dbReference type="PROSITE" id="PS00107">
    <property type="entry name" value="PROTEIN_KINASE_ATP"/>
    <property type="match status" value="1"/>
</dbReference>
<protein>
    <recommendedName>
        <fullName evidence="2">Protein kinase domain-containing protein</fullName>
    </recommendedName>
</protein>
<gene>
    <name evidence="3" type="ORF">PSON_ATCC_30995.1.T0110034</name>
</gene>
<keyword evidence="1" id="KW-0547">Nucleotide-binding</keyword>
<sequence length="77" mass="8835">MGNCNNSKDVNFDDVMLPCKADFALLFVIGRGGFGRVWKAENKKSKQQFAIKELNKCKLRINYKRSGQQIRKVLAQQ</sequence>
<evidence type="ECO:0000259" key="2">
    <source>
        <dbReference type="PROSITE" id="PS50011"/>
    </source>
</evidence>
<organism evidence="3 4">
    <name type="scientific">Paramecium sonneborni</name>
    <dbReference type="NCBI Taxonomy" id="65129"/>
    <lineage>
        <taxon>Eukaryota</taxon>
        <taxon>Sar</taxon>
        <taxon>Alveolata</taxon>
        <taxon>Ciliophora</taxon>
        <taxon>Intramacronucleata</taxon>
        <taxon>Oligohymenophorea</taxon>
        <taxon>Peniculida</taxon>
        <taxon>Parameciidae</taxon>
        <taxon>Paramecium</taxon>
    </lineage>
</organism>
<dbReference type="EMBL" id="CAJJDN010000011">
    <property type="protein sequence ID" value="CAD8057136.1"/>
    <property type="molecule type" value="Genomic_DNA"/>
</dbReference>
<dbReference type="InterPro" id="IPR000719">
    <property type="entry name" value="Prot_kinase_dom"/>
</dbReference>
<dbReference type="AlphaFoldDB" id="A0A8S1KWS1"/>
<keyword evidence="1" id="KW-0067">ATP-binding</keyword>
<evidence type="ECO:0000256" key="1">
    <source>
        <dbReference type="PROSITE-ProRule" id="PRU10141"/>
    </source>
</evidence>
<evidence type="ECO:0000313" key="3">
    <source>
        <dbReference type="EMBL" id="CAD8057136.1"/>
    </source>
</evidence>
<dbReference type="PROSITE" id="PS50011">
    <property type="entry name" value="PROTEIN_KINASE_DOM"/>
    <property type="match status" value="1"/>
</dbReference>
<feature type="binding site" evidence="1">
    <location>
        <position position="52"/>
    </location>
    <ligand>
        <name>ATP</name>
        <dbReference type="ChEBI" id="CHEBI:30616"/>
    </ligand>
</feature>
<feature type="domain" description="Protein kinase" evidence="2">
    <location>
        <begin position="23"/>
        <end position="77"/>
    </location>
</feature>
<accession>A0A8S1KWS1</accession>
<proteinExistence type="predicted"/>
<dbReference type="GO" id="GO:0005524">
    <property type="term" value="F:ATP binding"/>
    <property type="evidence" value="ECO:0007669"/>
    <property type="project" value="UniProtKB-UniRule"/>
</dbReference>
<dbReference type="GO" id="GO:0004672">
    <property type="term" value="F:protein kinase activity"/>
    <property type="evidence" value="ECO:0007669"/>
    <property type="project" value="InterPro"/>
</dbReference>
<reference evidence="3" key="1">
    <citation type="submission" date="2021-01" db="EMBL/GenBank/DDBJ databases">
        <authorList>
            <consortium name="Genoscope - CEA"/>
            <person name="William W."/>
        </authorList>
    </citation>
    <scope>NUCLEOTIDE SEQUENCE</scope>
</reference>
<dbReference type="InterPro" id="IPR017441">
    <property type="entry name" value="Protein_kinase_ATP_BS"/>
</dbReference>
<comment type="caution">
    <text evidence="3">The sequence shown here is derived from an EMBL/GenBank/DDBJ whole genome shotgun (WGS) entry which is preliminary data.</text>
</comment>
<name>A0A8S1KWS1_9CILI</name>
<dbReference type="Proteomes" id="UP000692954">
    <property type="component" value="Unassembled WGS sequence"/>
</dbReference>